<dbReference type="PANTHER" id="PTHR34894:SF5">
    <property type="entry name" value="EF-HAND DOMAIN-CONTAINING PROTEIN"/>
    <property type="match status" value="1"/>
</dbReference>
<feature type="compositionally biased region" description="Low complexity" evidence="4">
    <location>
        <begin position="46"/>
        <end position="66"/>
    </location>
</feature>
<keyword evidence="2 3" id="KW-0175">Coiled coil</keyword>
<dbReference type="InterPro" id="IPR002048">
    <property type="entry name" value="EF_hand_dom"/>
</dbReference>
<gene>
    <name evidence="6" type="ORF">BSTOLATCC_MIC17573</name>
</gene>
<feature type="compositionally biased region" description="Low complexity" evidence="4">
    <location>
        <begin position="13"/>
        <end position="27"/>
    </location>
</feature>
<dbReference type="Proteomes" id="UP001162131">
    <property type="component" value="Unassembled WGS sequence"/>
</dbReference>
<dbReference type="GO" id="GO:0005737">
    <property type="term" value="C:cytoplasm"/>
    <property type="evidence" value="ECO:0007669"/>
    <property type="project" value="UniProtKB-ARBA"/>
</dbReference>
<keyword evidence="7" id="KW-1185">Reference proteome</keyword>
<comment type="caution">
    <text evidence="6">The sequence shown here is derived from an EMBL/GenBank/DDBJ whole genome shotgun (WGS) entry which is preliminary data.</text>
</comment>
<protein>
    <recommendedName>
        <fullName evidence="5">EF-hand domain-containing protein</fullName>
    </recommendedName>
</protein>
<evidence type="ECO:0000313" key="7">
    <source>
        <dbReference type="Proteomes" id="UP001162131"/>
    </source>
</evidence>
<dbReference type="Pfam" id="PF10211">
    <property type="entry name" value="Ax_dynein_light"/>
    <property type="match status" value="1"/>
</dbReference>
<evidence type="ECO:0000256" key="3">
    <source>
        <dbReference type="SAM" id="Coils"/>
    </source>
</evidence>
<dbReference type="AlphaFoldDB" id="A0AAU9IZ27"/>
<dbReference type="InterPro" id="IPR011992">
    <property type="entry name" value="EF-hand-dom_pair"/>
</dbReference>
<dbReference type="InterPro" id="IPR019347">
    <property type="entry name" value="Axonemal_dynein_light_chain"/>
</dbReference>
<dbReference type="SUPFAM" id="SSF47473">
    <property type="entry name" value="EF-hand"/>
    <property type="match status" value="1"/>
</dbReference>
<feature type="region of interest" description="Disordered" evidence="4">
    <location>
        <begin position="1"/>
        <end position="66"/>
    </location>
</feature>
<dbReference type="PROSITE" id="PS50222">
    <property type="entry name" value="EF_HAND_2"/>
    <property type="match status" value="1"/>
</dbReference>
<evidence type="ECO:0000313" key="6">
    <source>
        <dbReference type="EMBL" id="CAG9316946.1"/>
    </source>
</evidence>
<reference evidence="6" key="1">
    <citation type="submission" date="2021-09" db="EMBL/GenBank/DDBJ databases">
        <authorList>
            <consortium name="AG Swart"/>
            <person name="Singh M."/>
            <person name="Singh A."/>
            <person name="Seah K."/>
            <person name="Emmerich C."/>
        </authorList>
    </citation>
    <scope>NUCLEOTIDE SEQUENCE</scope>
    <source>
        <strain evidence="6">ATCC30299</strain>
    </source>
</reference>
<dbReference type="PROSITE" id="PS00018">
    <property type="entry name" value="EF_HAND_1"/>
    <property type="match status" value="1"/>
</dbReference>
<sequence length="974" mass="112922">MYNSMKTRHRVKSSSQPSSSNTTQASQILRSSISSQVSTPKTPKISLSRRAMTSSSKSSPNQNPISVISNSNIVSALLKSDREKIPKLLAKSSGVSYILDPISKMPKSSSPDLYEALGIISDFDLSDSEQPKPMHRSTLSIPNLKTSENKYSSPEKFEFGAPAGRKDVELLAEWVDRMLLKLAEETAEPEKMLEETNRIYTTCINEIIRQITVQCKERGELITTIWKAYQNVFERALRISQAKLMLTNEEHMNDKVRLQNHYKEQIAQMERLIEKLNENVEQLHRDIKFKDDTIMVKTFREERLTTTLQTIQEHYKAIKKEILIIKEDNRILSAKLNSTNAKFKTDNKGNIILENHKKIKPKDEGFIIRQLTKDPVLTPINVIIERENLADEITYNENQEEDVFKQEDYRDKGIDAPVIKTANELLQTDVVDLCGESIGVKARKKKAESVVESDKESIGDIRLQEFVNLLDKAEKEEIDEFMVFKKLEEKDEIDIADLKRKHNHVKQVVYNVKEDIYKEMNYQNMPHSPLLSSLYKGLSQALKILVKHPLENIPGFDDSSVVEDDATFKKKQKMLQTIIGNEEDKKDKNPYEEETLSIIKKVSTTPIFKLKKVMFKKMLLKLITQFYDERIQTKSKKEEFGAFVFTVLMKKYVMKKAAENRFNHLLSSCMKYRTITRVRVFGRFLGLYDSFDGGDLEFFLEALSSLNNSPSGKNIPNQENSEKHFVPFVRCVEIMKLYEKFFSKEDFTDIKAKLESLKSHDTTGFNRHGIIEIDAFLEILVDAYRIHKNQALNFVKIIYEAADLNEDGYLQYQEFDLLLKHISARPYSVSLARQLFDAYAETFLSEEEEEVRAISFENLAELNTKLRIFSGESLYKISHVSSPEEAAEKIQQCEDTLEENFIEILWRFSECESWNQYQEEVQHLLEAIKMKIYSRSNPYPVWLAYRIIEEESKRAIVHERLKSFIPALGNLFEF</sequence>
<organism evidence="6 7">
    <name type="scientific">Blepharisma stoltei</name>
    <dbReference type="NCBI Taxonomy" id="1481888"/>
    <lineage>
        <taxon>Eukaryota</taxon>
        <taxon>Sar</taxon>
        <taxon>Alveolata</taxon>
        <taxon>Ciliophora</taxon>
        <taxon>Postciliodesmatophora</taxon>
        <taxon>Heterotrichea</taxon>
        <taxon>Heterotrichida</taxon>
        <taxon>Blepharismidae</taxon>
        <taxon>Blepharisma</taxon>
    </lineage>
</organism>
<name>A0AAU9IZ27_9CILI</name>
<feature type="domain" description="EF-hand" evidence="5">
    <location>
        <begin position="790"/>
        <end position="825"/>
    </location>
</feature>
<evidence type="ECO:0000256" key="1">
    <source>
        <dbReference type="ARBA" id="ARBA00022837"/>
    </source>
</evidence>
<proteinExistence type="predicted"/>
<evidence type="ECO:0000259" key="5">
    <source>
        <dbReference type="PROSITE" id="PS50222"/>
    </source>
</evidence>
<evidence type="ECO:0000256" key="2">
    <source>
        <dbReference type="ARBA" id="ARBA00023054"/>
    </source>
</evidence>
<dbReference type="GO" id="GO:0005509">
    <property type="term" value="F:calcium ion binding"/>
    <property type="evidence" value="ECO:0007669"/>
    <property type="project" value="InterPro"/>
</dbReference>
<feature type="coiled-coil region" evidence="3">
    <location>
        <begin position="255"/>
        <end position="293"/>
    </location>
</feature>
<dbReference type="PANTHER" id="PTHR34894">
    <property type="entry name" value="SAM-DEPENDENT METHYLTRANSFERASE RSMI, CONSERVED SITE"/>
    <property type="match status" value="1"/>
</dbReference>
<dbReference type="EMBL" id="CAJZBQ010000017">
    <property type="protein sequence ID" value="CAG9316946.1"/>
    <property type="molecule type" value="Genomic_DNA"/>
</dbReference>
<dbReference type="InterPro" id="IPR018247">
    <property type="entry name" value="EF_Hand_1_Ca_BS"/>
</dbReference>
<accession>A0AAU9IZ27</accession>
<keyword evidence="1" id="KW-0106">Calcium</keyword>
<evidence type="ECO:0000256" key="4">
    <source>
        <dbReference type="SAM" id="MobiDB-lite"/>
    </source>
</evidence>
<feature type="compositionally biased region" description="Polar residues" evidence="4">
    <location>
        <begin position="28"/>
        <end position="41"/>
    </location>
</feature>
<feature type="compositionally biased region" description="Basic residues" evidence="4">
    <location>
        <begin position="1"/>
        <end position="12"/>
    </location>
</feature>